<gene>
    <name evidence="2" type="ORF">VRLFYP33_00920</name>
</gene>
<feature type="transmembrane region" description="Helical" evidence="1">
    <location>
        <begin position="39"/>
        <end position="65"/>
    </location>
</feature>
<sequence>MKNSNIRFICEIAILAAMIGITGAIKLPNVIPGIEFQLSAPLAVAICCVFGFKRYIIAGCLASAISLMLGTHNLLNVAIQMQFRVIAGAVLYLGHRAVWSQVIAGPIASIIARLTLGLFFGKLAMAMILMAVPGYIFTAIFSPLLVKVLSRVRRSVPALSGGDKANAL</sequence>
<keyword evidence="1" id="KW-0812">Transmembrane</keyword>
<dbReference type="Gene3D" id="1.10.1760.20">
    <property type="match status" value="1"/>
</dbReference>
<protein>
    <recommendedName>
        <fullName evidence="3">BioX family protein</fullName>
    </recommendedName>
</protein>
<evidence type="ECO:0008006" key="3">
    <source>
        <dbReference type="Google" id="ProtNLM"/>
    </source>
</evidence>
<keyword evidence="1" id="KW-1133">Transmembrane helix</keyword>
<feature type="transmembrane region" description="Helical" evidence="1">
    <location>
        <begin position="126"/>
        <end position="146"/>
    </location>
</feature>
<name>A0A6N3B5G0_9FIRM</name>
<dbReference type="AlphaFoldDB" id="A0A6N3B5G0"/>
<evidence type="ECO:0000256" key="1">
    <source>
        <dbReference type="SAM" id="Phobius"/>
    </source>
</evidence>
<accession>A0A6N3B5G0</accession>
<evidence type="ECO:0000313" key="2">
    <source>
        <dbReference type="EMBL" id="VYT97270.1"/>
    </source>
</evidence>
<feature type="transmembrane region" description="Helical" evidence="1">
    <location>
        <begin position="6"/>
        <end position="27"/>
    </location>
</feature>
<dbReference type="EMBL" id="CACRUX010000041">
    <property type="protein sequence ID" value="VYT97270.1"/>
    <property type="molecule type" value="Genomic_DNA"/>
</dbReference>
<dbReference type="RefSeq" id="WP_021840820.1">
    <property type="nucleotide sequence ID" value="NZ_CACRUX010000041.1"/>
</dbReference>
<feature type="transmembrane region" description="Helical" evidence="1">
    <location>
        <begin position="102"/>
        <end position="120"/>
    </location>
</feature>
<proteinExistence type="predicted"/>
<reference evidence="2" key="1">
    <citation type="submission" date="2019-11" db="EMBL/GenBank/DDBJ databases">
        <authorList>
            <person name="Feng L."/>
        </authorList>
    </citation>
    <scope>NUCLEOTIDE SEQUENCE</scope>
    <source>
        <strain evidence="2">VrattiLFYP33</strain>
    </source>
</reference>
<organism evidence="2">
    <name type="scientific">Veillonella ratti</name>
    <dbReference type="NCBI Taxonomy" id="103892"/>
    <lineage>
        <taxon>Bacteria</taxon>
        <taxon>Bacillati</taxon>
        <taxon>Bacillota</taxon>
        <taxon>Negativicutes</taxon>
        <taxon>Veillonellales</taxon>
        <taxon>Veillonellaceae</taxon>
        <taxon>Veillonella</taxon>
    </lineage>
</organism>
<keyword evidence="1" id="KW-0472">Membrane</keyword>